<reference evidence="3 6" key="2">
    <citation type="submission" date="2020-01" db="EMBL/GenBank/DDBJ databases">
        <title>Genetics and antimicrobial susceptibilities of Nocardia species isolated from the soil; a comparison with species isolated from humans.</title>
        <authorList>
            <person name="Carrasco G."/>
            <person name="Monzon S."/>
            <person name="Sansegundo M."/>
            <person name="Garcia E."/>
            <person name="Garrido N."/>
            <person name="Medina M.J."/>
            <person name="Villalon P."/>
            <person name="Ramirez-Arocha A.C."/>
            <person name="Jimenez P."/>
            <person name="Cuesta I."/>
            <person name="Valdezate S."/>
        </authorList>
    </citation>
    <scope>NUCLEOTIDE SEQUENCE [LARGE SCALE GENOMIC DNA]</scope>
    <source>
        <strain evidence="3 6">CNM20110626</strain>
    </source>
</reference>
<evidence type="ECO:0000313" key="3">
    <source>
        <dbReference type="EMBL" id="NEW36333.1"/>
    </source>
</evidence>
<dbReference type="PANTHER" id="PTHR33371:SF16">
    <property type="entry name" value="MCE-FAMILY PROTEIN MCE3F"/>
    <property type="match status" value="1"/>
</dbReference>
<feature type="domain" description="Mce/MlaD" evidence="2">
    <location>
        <begin position="38"/>
        <end position="110"/>
    </location>
</feature>
<dbReference type="EMBL" id="VBUU01000047">
    <property type="protein sequence ID" value="TLF94226.1"/>
    <property type="molecule type" value="Genomic_DNA"/>
</dbReference>
<feature type="transmembrane region" description="Helical" evidence="1">
    <location>
        <begin position="6"/>
        <end position="28"/>
    </location>
</feature>
<dbReference type="GO" id="GO:0005576">
    <property type="term" value="C:extracellular region"/>
    <property type="evidence" value="ECO:0007669"/>
    <property type="project" value="TreeGrafter"/>
</dbReference>
<keyword evidence="1" id="KW-0472">Membrane</keyword>
<accession>A0A2L2JYG4</accession>
<dbReference type="InterPro" id="IPR003399">
    <property type="entry name" value="Mce/MlaD"/>
</dbReference>
<dbReference type="InterPro" id="IPR052336">
    <property type="entry name" value="MlaD_Phospholipid_Transporter"/>
</dbReference>
<evidence type="ECO:0000256" key="1">
    <source>
        <dbReference type="SAM" id="Phobius"/>
    </source>
</evidence>
<dbReference type="EMBL" id="JAAGVB010000071">
    <property type="protein sequence ID" value="NEW36333.1"/>
    <property type="molecule type" value="Genomic_DNA"/>
</dbReference>
<proteinExistence type="predicted"/>
<comment type="caution">
    <text evidence="4">The sequence shown here is derived from an EMBL/GenBank/DDBJ whole genome shotgun (WGS) entry which is preliminary data.</text>
</comment>
<dbReference type="OrthoDB" id="4371474at2"/>
<dbReference type="OMA" id="RIEPPYY"/>
<dbReference type="Pfam" id="PF02470">
    <property type="entry name" value="MlaD"/>
    <property type="match status" value="1"/>
</dbReference>
<keyword evidence="1" id="KW-0812">Transmembrane</keyword>
<dbReference type="Proteomes" id="UP000471166">
    <property type="component" value="Unassembled WGS sequence"/>
</dbReference>
<keyword evidence="1" id="KW-1133">Transmembrane helix</keyword>
<evidence type="ECO:0000259" key="2">
    <source>
        <dbReference type="Pfam" id="PF02470"/>
    </source>
</evidence>
<organism evidence="4 5">
    <name type="scientific">Nocardia cyriacigeorgica</name>
    <dbReference type="NCBI Taxonomy" id="135487"/>
    <lineage>
        <taxon>Bacteria</taxon>
        <taxon>Bacillati</taxon>
        <taxon>Actinomycetota</taxon>
        <taxon>Actinomycetes</taxon>
        <taxon>Mycobacteriales</taxon>
        <taxon>Nocardiaceae</taxon>
        <taxon>Nocardia</taxon>
    </lineage>
</organism>
<evidence type="ECO:0000313" key="5">
    <source>
        <dbReference type="Proteomes" id="UP000308349"/>
    </source>
</evidence>
<dbReference type="AlphaFoldDB" id="A0A2L2JYG4"/>
<name>A0A2L2JYG4_9NOCA</name>
<dbReference type="GeneID" id="57072331"/>
<protein>
    <submittedName>
        <fullName evidence="4">MCE family protein</fullName>
    </submittedName>
</protein>
<reference evidence="4 5" key="1">
    <citation type="submission" date="2019-05" db="EMBL/GenBank/DDBJ databases">
        <title>Genomes sequences of two Nocardia cyriacigeorgica environmental isolates, type strains Nocardia asteroides ATCC 19247 and Nocardia cyriacigeorgica DSM 44484.</title>
        <authorList>
            <person name="Vautrin F."/>
            <person name="Bergeron E."/>
            <person name="Dubost A."/>
            <person name="Abrouk D."/>
            <person name="Rodriguez Nava V."/>
            <person name="Pujic P."/>
        </authorList>
    </citation>
    <scope>NUCLEOTIDE SEQUENCE [LARGE SCALE GENOMIC DNA]</scope>
    <source>
        <strain evidence="4 5">EML 1456</strain>
    </source>
</reference>
<gene>
    <name evidence="4" type="ORF">FEK35_29055</name>
    <name evidence="3" type="ORF">GV791_27780</name>
</gene>
<dbReference type="PANTHER" id="PTHR33371">
    <property type="entry name" value="INTERMEMBRANE PHOSPHOLIPID TRANSPORT SYSTEM BINDING PROTEIN MLAD-RELATED"/>
    <property type="match status" value="1"/>
</dbReference>
<evidence type="ECO:0000313" key="4">
    <source>
        <dbReference type="EMBL" id="TLF94226.1"/>
    </source>
</evidence>
<dbReference type="RefSeq" id="WP_014349808.1">
    <property type="nucleotide sequence ID" value="NZ_AP026975.1"/>
</dbReference>
<dbReference type="Proteomes" id="UP000308349">
    <property type="component" value="Unassembled WGS sequence"/>
</dbReference>
<sequence>MKSSSVLSLVSIGIVLVLGTAYLAFGVLRVDWFSGRTVVTMALPRTGSLLPGSPVLLRGVKVGEIDSIDKAERGVELVLGLDPKYRVPATGSATVEDLSGLGEPYIEFVPDTDAGPYLADGQRIDAVEVVLPRSIPDVAHTVTHLVEQLNPQAISNIVKTLDQTLSGTEAVMPRLAASTTLLSETILSRSPEIRNILTNLQTMGADMEWAEESMTAAGPLWEEAGAWGALIADSLARLSRIGNMPGDYIEGNGLIPFLDKVTSYINEIGPDLRDLVPAVQPLAESASNSMAQINISDLIDRALSVTGDGALRMRIAVK</sequence>
<evidence type="ECO:0000313" key="6">
    <source>
        <dbReference type="Proteomes" id="UP000471166"/>
    </source>
</evidence>